<dbReference type="Gene3D" id="2.10.25.10">
    <property type="entry name" value="Laminin"/>
    <property type="match status" value="2"/>
</dbReference>
<dbReference type="InterPro" id="IPR000152">
    <property type="entry name" value="EGF-type_Asp/Asn_hydroxyl_site"/>
</dbReference>
<dbReference type="PROSITE" id="PS51406">
    <property type="entry name" value="FIBRINOGEN_C_2"/>
    <property type="match status" value="1"/>
</dbReference>
<name>A0AAU9XS83_9CNID</name>
<feature type="domain" description="Fibrinogen C-terminal" evidence="9">
    <location>
        <begin position="274"/>
        <end position="484"/>
    </location>
</feature>
<dbReference type="PROSITE" id="PS01187">
    <property type="entry name" value="EGF_CA"/>
    <property type="match status" value="1"/>
</dbReference>
<feature type="domain" description="Apple" evidence="8">
    <location>
        <begin position="30"/>
        <end position="106"/>
    </location>
</feature>
<dbReference type="PROSITE" id="PS50026">
    <property type="entry name" value="EGF_3"/>
    <property type="match status" value="2"/>
</dbReference>
<feature type="domain" description="EGF-like" evidence="7">
    <location>
        <begin position="236"/>
        <end position="276"/>
    </location>
</feature>
<dbReference type="SMART" id="SM00179">
    <property type="entry name" value="EGF_CA"/>
    <property type="match status" value="2"/>
</dbReference>
<dbReference type="GO" id="GO:0005509">
    <property type="term" value="F:calcium ion binding"/>
    <property type="evidence" value="ECO:0007669"/>
    <property type="project" value="InterPro"/>
</dbReference>
<sequence>MVVQGFFHLPVFLSLLVFFHSVFTQYHRDTREDSIFGMMLQNHIFKTITRAAFGDECLRECYHDIRCQSFNYVFTQDKCELSNRTKEARPEDFVPNSERYYFRRDMNRVILGAIPELPADSCKEIKASGGGQAVSGYYWVNLIKRAVLLHCDMKIEVMIPVFVDADECNASIPFCDANADCKNTLGSYSCSCKAGFLGGGKTCRDNFHTCISLSYSHLNSSAHLNLISTLVNLPTDIDECSASIRVCNINADCHNTLGSYSCSCKPGFTGNGMTCAKRDAKNCADKYNSGKRSNGVYSINPDISGAFSVFCDQTTAGGGWTVFQKRLDGSVDFYLNWINYKTGFGSLNGEFWLGLDKIHRLTNSSNYKLRVDLEDMSGNTAYAEYNVFTVGNEATKYQLNVRNYSGNASDSLAYHNGYPFMTKDISSSNCAVTYKGAWWYYSCYESSLNGVYHNGEYTGYDSIRWHGFLHHSAKRAEMKMRPINL</sequence>
<dbReference type="EMBL" id="CALNXJ010000063">
    <property type="protein sequence ID" value="CAH3157097.1"/>
    <property type="molecule type" value="Genomic_DNA"/>
</dbReference>
<evidence type="ECO:0000259" key="7">
    <source>
        <dbReference type="PROSITE" id="PS50026"/>
    </source>
</evidence>
<dbReference type="CDD" id="cd00087">
    <property type="entry name" value="FReD"/>
    <property type="match status" value="1"/>
</dbReference>
<comment type="caution">
    <text evidence="10">The sequence shown here is derived from an EMBL/GenBank/DDBJ whole genome shotgun (WGS) entry which is preliminary data.</text>
</comment>
<dbReference type="SUPFAM" id="SSF57196">
    <property type="entry name" value="EGF/Laminin"/>
    <property type="match status" value="2"/>
</dbReference>
<dbReference type="InterPro" id="IPR014716">
    <property type="entry name" value="Fibrinogen_a/b/g_C_1"/>
</dbReference>
<evidence type="ECO:0000313" key="10">
    <source>
        <dbReference type="EMBL" id="CAH3157097.1"/>
    </source>
</evidence>
<feature type="chain" id="PRO_5043605931" description="Fibrinogen C-terminal domain-containing protein" evidence="6">
    <location>
        <begin position="25"/>
        <end position="485"/>
    </location>
</feature>
<evidence type="ECO:0000256" key="4">
    <source>
        <dbReference type="ARBA" id="ARBA00023157"/>
    </source>
</evidence>
<organism evidence="10 11">
    <name type="scientific">Pocillopora meandrina</name>
    <dbReference type="NCBI Taxonomy" id="46732"/>
    <lineage>
        <taxon>Eukaryota</taxon>
        <taxon>Metazoa</taxon>
        <taxon>Cnidaria</taxon>
        <taxon>Anthozoa</taxon>
        <taxon>Hexacorallia</taxon>
        <taxon>Scleractinia</taxon>
        <taxon>Astrocoeniina</taxon>
        <taxon>Pocilloporidae</taxon>
        <taxon>Pocillopora</taxon>
    </lineage>
</organism>
<dbReference type="InterPro" id="IPR050373">
    <property type="entry name" value="Fibrinogen_C-term_domain"/>
</dbReference>
<dbReference type="Gene3D" id="3.50.4.10">
    <property type="entry name" value="Hepatocyte Growth Factor"/>
    <property type="match status" value="1"/>
</dbReference>
<dbReference type="PROSITE" id="PS01186">
    <property type="entry name" value="EGF_2"/>
    <property type="match status" value="2"/>
</dbReference>
<feature type="signal peptide" evidence="6">
    <location>
        <begin position="1"/>
        <end position="24"/>
    </location>
</feature>
<dbReference type="GO" id="GO:0005615">
    <property type="term" value="C:extracellular space"/>
    <property type="evidence" value="ECO:0007669"/>
    <property type="project" value="TreeGrafter"/>
</dbReference>
<dbReference type="InterPro" id="IPR002181">
    <property type="entry name" value="Fibrinogen_a/b/g_C_dom"/>
</dbReference>
<dbReference type="InterPro" id="IPR003609">
    <property type="entry name" value="Pan_app"/>
</dbReference>
<dbReference type="FunFam" id="2.10.25.10:FF:000038">
    <property type="entry name" value="Fibrillin 2"/>
    <property type="match status" value="2"/>
</dbReference>
<dbReference type="SMART" id="SM00181">
    <property type="entry name" value="EGF"/>
    <property type="match status" value="2"/>
</dbReference>
<accession>A0AAU9XS83</accession>
<keyword evidence="1 5" id="KW-0245">EGF-like domain</keyword>
<dbReference type="SUPFAM" id="SSF56496">
    <property type="entry name" value="Fibrinogen C-terminal domain-like"/>
    <property type="match status" value="1"/>
</dbReference>
<evidence type="ECO:0000313" key="11">
    <source>
        <dbReference type="Proteomes" id="UP001159428"/>
    </source>
</evidence>
<evidence type="ECO:0000256" key="6">
    <source>
        <dbReference type="SAM" id="SignalP"/>
    </source>
</evidence>
<keyword evidence="4" id="KW-1015">Disulfide bond</keyword>
<evidence type="ECO:0000256" key="3">
    <source>
        <dbReference type="ARBA" id="ARBA00022737"/>
    </source>
</evidence>
<dbReference type="PROSITE" id="PS00010">
    <property type="entry name" value="ASX_HYDROXYL"/>
    <property type="match status" value="2"/>
</dbReference>
<dbReference type="InterPro" id="IPR000742">
    <property type="entry name" value="EGF"/>
</dbReference>
<keyword evidence="3" id="KW-0677">Repeat</keyword>
<proteinExistence type="predicted"/>
<dbReference type="PROSITE" id="PS50948">
    <property type="entry name" value="PAN"/>
    <property type="match status" value="1"/>
</dbReference>
<dbReference type="NCBIfam" id="NF040941">
    <property type="entry name" value="GGGWT_bact"/>
    <property type="match status" value="1"/>
</dbReference>
<evidence type="ECO:0008006" key="12">
    <source>
        <dbReference type="Google" id="ProtNLM"/>
    </source>
</evidence>
<evidence type="ECO:0000259" key="8">
    <source>
        <dbReference type="PROSITE" id="PS50948"/>
    </source>
</evidence>
<evidence type="ECO:0000256" key="1">
    <source>
        <dbReference type="ARBA" id="ARBA00022536"/>
    </source>
</evidence>
<dbReference type="InterPro" id="IPR001881">
    <property type="entry name" value="EGF-like_Ca-bd_dom"/>
</dbReference>
<keyword evidence="11" id="KW-1185">Reference proteome</keyword>
<protein>
    <recommendedName>
        <fullName evidence="12">Fibrinogen C-terminal domain-containing protein</fullName>
    </recommendedName>
</protein>
<evidence type="ECO:0000256" key="5">
    <source>
        <dbReference type="PROSITE-ProRule" id="PRU00076"/>
    </source>
</evidence>
<dbReference type="AlphaFoldDB" id="A0AAU9XS83"/>
<reference evidence="10 11" key="1">
    <citation type="submission" date="2022-05" db="EMBL/GenBank/DDBJ databases">
        <authorList>
            <consortium name="Genoscope - CEA"/>
            <person name="William W."/>
        </authorList>
    </citation>
    <scope>NUCLEOTIDE SEQUENCE [LARGE SCALE GENOMIC DNA]</scope>
</reference>
<dbReference type="Gene3D" id="3.90.215.10">
    <property type="entry name" value="Gamma Fibrinogen, chain A, domain 1"/>
    <property type="match status" value="1"/>
</dbReference>
<keyword evidence="2 6" id="KW-0732">Signal</keyword>
<dbReference type="PANTHER" id="PTHR19143">
    <property type="entry name" value="FIBRINOGEN/TENASCIN/ANGIOPOEITIN"/>
    <property type="match status" value="1"/>
</dbReference>
<dbReference type="Pfam" id="PF00024">
    <property type="entry name" value="PAN_1"/>
    <property type="match status" value="1"/>
</dbReference>
<dbReference type="InterPro" id="IPR018097">
    <property type="entry name" value="EGF_Ca-bd_CS"/>
</dbReference>
<dbReference type="Pfam" id="PF00147">
    <property type="entry name" value="Fibrinogen_C"/>
    <property type="match status" value="1"/>
</dbReference>
<dbReference type="SMART" id="SM00186">
    <property type="entry name" value="FBG"/>
    <property type="match status" value="1"/>
</dbReference>
<dbReference type="InterPro" id="IPR024731">
    <property type="entry name" value="NELL2-like_EGF"/>
</dbReference>
<evidence type="ECO:0000256" key="2">
    <source>
        <dbReference type="ARBA" id="ARBA00022729"/>
    </source>
</evidence>
<comment type="caution">
    <text evidence="5">Lacks conserved residue(s) required for the propagation of feature annotation.</text>
</comment>
<dbReference type="CDD" id="cd00054">
    <property type="entry name" value="EGF_CA"/>
    <property type="match status" value="2"/>
</dbReference>
<dbReference type="Proteomes" id="UP001159428">
    <property type="component" value="Unassembled WGS sequence"/>
</dbReference>
<dbReference type="InterPro" id="IPR036056">
    <property type="entry name" value="Fibrinogen-like_C"/>
</dbReference>
<dbReference type="Pfam" id="PF12947">
    <property type="entry name" value="EGF_3"/>
    <property type="match status" value="2"/>
</dbReference>
<gene>
    <name evidence="10" type="ORF">PMEA_00029821</name>
</gene>
<dbReference type="PROSITE" id="PS00514">
    <property type="entry name" value="FIBRINOGEN_C_1"/>
    <property type="match status" value="1"/>
</dbReference>
<evidence type="ECO:0000259" key="9">
    <source>
        <dbReference type="PROSITE" id="PS51406"/>
    </source>
</evidence>
<dbReference type="FunFam" id="3.90.215.10:FF:000001">
    <property type="entry name" value="Tenascin isoform 1"/>
    <property type="match status" value="1"/>
</dbReference>
<dbReference type="InterPro" id="IPR020837">
    <property type="entry name" value="Fibrinogen_CS"/>
</dbReference>
<dbReference type="SUPFAM" id="SSF57414">
    <property type="entry name" value="Hairpin loop containing domain-like"/>
    <property type="match status" value="1"/>
</dbReference>
<feature type="domain" description="EGF-like" evidence="7">
    <location>
        <begin position="164"/>
        <end position="204"/>
    </location>
</feature>